<keyword evidence="2 9" id="KW-0813">Transport</keyword>
<dbReference type="RefSeq" id="WP_377479418.1">
    <property type="nucleotide sequence ID" value="NZ_JBHLTN010000006.1"/>
</dbReference>
<comment type="subcellular location">
    <subcellularLocation>
        <location evidence="1">Membrane</location>
    </subcellularLocation>
</comment>
<keyword evidence="8 9" id="KW-0472">Membrane</keyword>
<proteinExistence type="inferred from homology"/>
<comment type="caution">
    <text evidence="9">Lacks conserved residue(s) required for the propagation of feature annotation.</text>
</comment>
<dbReference type="Proteomes" id="UP001589834">
    <property type="component" value="Unassembled WGS sequence"/>
</dbReference>
<evidence type="ECO:0000313" key="10">
    <source>
        <dbReference type="EMBL" id="MFC0591415.1"/>
    </source>
</evidence>
<comment type="caution">
    <text evidence="10">The sequence shown here is derived from an EMBL/GenBank/DDBJ whole genome shotgun (WGS) entry which is preliminary data.</text>
</comment>
<sequence>MASTQIETVSTGADKAKLAAAGLLVVGGVAAFYLLSSRGAWVQWGSLIVGLVLAAVAFLSSESGRRLIAFGRDSWREMQKVVWPTRKETLQTTAFVFAFTVFLALFMWLTDQFLQWSLYDLILGWKQ</sequence>
<keyword evidence="6 9" id="KW-1133">Transmembrane helix</keyword>
<organism evidence="10 11">
    <name type="scientific">Ottowia pentelensis</name>
    <dbReference type="NCBI Taxonomy" id="511108"/>
    <lineage>
        <taxon>Bacteria</taxon>
        <taxon>Pseudomonadati</taxon>
        <taxon>Pseudomonadota</taxon>
        <taxon>Betaproteobacteria</taxon>
        <taxon>Burkholderiales</taxon>
        <taxon>Comamonadaceae</taxon>
        <taxon>Ottowia</taxon>
    </lineage>
</organism>
<evidence type="ECO:0000256" key="8">
    <source>
        <dbReference type="ARBA" id="ARBA00023136"/>
    </source>
</evidence>
<name>A0ABV6PNM0_9BURK</name>
<dbReference type="InterPro" id="IPR001901">
    <property type="entry name" value="Translocase_SecE/Sec61-g"/>
</dbReference>
<dbReference type="EMBL" id="JBHLTN010000006">
    <property type="protein sequence ID" value="MFC0591415.1"/>
    <property type="molecule type" value="Genomic_DNA"/>
</dbReference>
<evidence type="ECO:0000256" key="5">
    <source>
        <dbReference type="ARBA" id="ARBA00022927"/>
    </source>
</evidence>
<evidence type="ECO:0000256" key="7">
    <source>
        <dbReference type="ARBA" id="ARBA00023010"/>
    </source>
</evidence>
<protein>
    <recommendedName>
        <fullName evidence="9">Protein translocase subunit SecE</fullName>
    </recommendedName>
</protein>
<comment type="function">
    <text evidence="9">Essential subunit of the Sec protein translocation channel SecYEG. Clamps together the 2 halves of SecY. May contact the channel plug during translocation.</text>
</comment>
<comment type="similarity">
    <text evidence="9">Belongs to the SecE/SEC61-gamma family.</text>
</comment>
<dbReference type="NCBIfam" id="NF004371">
    <property type="entry name" value="PRK05740.1-1"/>
    <property type="match status" value="1"/>
</dbReference>
<dbReference type="HAMAP" id="MF_00422">
    <property type="entry name" value="SecE"/>
    <property type="match status" value="1"/>
</dbReference>
<dbReference type="InterPro" id="IPR005807">
    <property type="entry name" value="SecE_bac"/>
</dbReference>
<accession>A0ABV6PNM0</accession>
<dbReference type="PANTHER" id="PTHR33910:SF1">
    <property type="entry name" value="PROTEIN TRANSLOCASE SUBUNIT SECE"/>
    <property type="match status" value="1"/>
</dbReference>
<evidence type="ECO:0000256" key="1">
    <source>
        <dbReference type="ARBA" id="ARBA00004370"/>
    </source>
</evidence>
<keyword evidence="4 9" id="KW-0812">Transmembrane</keyword>
<dbReference type="InterPro" id="IPR038379">
    <property type="entry name" value="SecE_sf"/>
</dbReference>
<evidence type="ECO:0000256" key="4">
    <source>
        <dbReference type="ARBA" id="ARBA00022692"/>
    </source>
</evidence>
<evidence type="ECO:0000256" key="3">
    <source>
        <dbReference type="ARBA" id="ARBA00022475"/>
    </source>
</evidence>
<comment type="subunit">
    <text evidence="9">Component of the Sec protein translocase complex. Heterotrimer consisting of SecY, SecE and SecG subunits. The heterotrimers can form oligomers, although 1 heterotrimer is thought to be able to translocate proteins. Interacts with the ribosome. Interacts with SecDF, and other proteins may be involved. Interacts with SecA.</text>
</comment>
<evidence type="ECO:0000256" key="9">
    <source>
        <dbReference type="HAMAP-Rule" id="MF_00422"/>
    </source>
</evidence>
<evidence type="ECO:0000313" key="11">
    <source>
        <dbReference type="Proteomes" id="UP001589834"/>
    </source>
</evidence>
<evidence type="ECO:0000256" key="2">
    <source>
        <dbReference type="ARBA" id="ARBA00022448"/>
    </source>
</evidence>
<evidence type="ECO:0000256" key="6">
    <source>
        <dbReference type="ARBA" id="ARBA00022989"/>
    </source>
</evidence>
<keyword evidence="3 9" id="KW-1003">Cell membrane</keyword>
<dbReference type="Gene3D" id="1.20.5.1030">
    <property type="entry name" value="Preprotein translocase secy subunit"/>
    <property type="match status" value="1"/>
</dbReference>
<feature type="transmembrane region" description="Helical" evidence="9">
    <location>
        <begin position="89"/>
        <end position="109"/>
    </location>
</feature>
<gene>
    <name evidence="9 10" type="primary">secE</name>
    <name evidence="10" type="ORF">ACFFGG_02490</name>
</gene>
<keyword evidence="7 9" id="KW-0811">Translocation</keyword>
<dbReference type="PANTHER" id="PTHR33910">
    <property type="entry name" value="PROTEIN TRANSLOCASE SUBUNIT SECE"/>
    <property type="match status" value="1"/>
</dbReference>
<dbReference type="NCBIfam" id="TIGR00964">
    <property type="entry name" value="secE_bact"/>
    <property type="match status" value="1"/>
</dbReference>
<keyword evidence="5 9" id="KW-0653">Protein transport</keyword>
<keyword evidence="11" id="KW-1185">Reference proteome</keyword>
<reference evidence="10 11" key="1">
    <citation type="submission" date="2024-09" db="EMBL/GenBank/DDBJ databases">
        <authorList>
            <person name="Sun Q."/>
            <person name="Mori K."/>
        </authorList>
    </citation>
    <scope>NUCLEOTIDE SEQUENCE [LARGE SCALE GENOMIC DNA]</scope>
    <source>
        <strain evidence="10 11">NCAIM B.02336</strain>
    </source>
</reference>
<dbReference type="Pfam" id="PF00584">
    <property type="entry name" value="SecE"/>
    <property type="match status" value="1"/>
</dbReference>
<feature type="transmembrane region" description="Helical" evidence="9">
    <location>
        <begin position="41"/>
        <end position="59"/>
    </location>
</feature>
<feature type="transmembrane region" description="Helical" evidence="9">
    <location>
        <begin position="18"/>
        <end position="35"/>
    </location>
</feature>